<name>A0A136J8Y1_9PEZI</name>
<feature type="domain" description="Major facilitator superfamily (MFS) profile" evidence="5">
    <location>
        <begin position="82"/>
        <end position="530"/>
    </location>
</feature>
<proteinExistence type="predicted"/>
<evidence type="ECO:0000313" key="6">
    <source>
        <dbReference type="EMBL" id="KXJ93599.1"/>
    </source>
</evidence>
<dbReference type="AlphaFoldDB" id="A0A136J8Y1"/>
<dbReference type="PROSITE" id="PS50850">
    <property type="entry name" value="MFS"/>
    <property type="match status" value="1"/>
</dbReference>
<keyword evidence="7" id="KW-1185">Reference proteome</keyword>
<keyword evidence="3" id="KW-1133">Transmembrane helix</keyword>
<dbReference type="EMBL" id="KQ964248">
    <property type="protein sequence ID" value="KXJ93599.1"/>
    <property type="molecule type" value="Genomic_DNA"/>
</dbReference>
<dbReference type="GO" id="GO:0000329">
    <property type="term" value="C:fungal-type vacuole membrane"/>
    <property type="evidence" value="ECO:0007669"/>
    <property type="project" value="TreeGrafter"/>
</dbReference>
<dbReference type="InterPro" id="IPR036259">
    <property type="entry name" value="MFS_trans_sf"/>
</dbReference>
<keyword evidence="4" id="KW-0472">Membrane</keyword>
<evidence type="ECO:0000256" key="3">
    <source>
        <dbReference type="ARBA" id="ARBA00022989"/>
    </source>
</evidence>
<dbReference type="Gene3D" id="1.20.1250.20">
    <property type="entry name" value="MFS general substrate transporter like domains"/>
    <property type="match status" value="1"/>
</dbReference>
<evidence type="ECO:0000256" key="1">
    <source>
        <dbReference type="ARBA" id="ARBA00004141"/>
    </source>
</evidence>
<evidence type="ECO:0000256" key="4">
    <source>
        <dbReference type="ARBA" id="ARBA00023136"/>
    </source>
</evidence>
<keyword evidence="2" id="KW-0812">Transmembrane</keyword>
<dbReference type="Proteomes" id="UP000070501">
    <property type="component" value="Unassembled WGS sequence"/>
</dbReference>
<dbReference type="Pfam" id="PF07690">
    <property type="entry name" value="MFS_1"/>
    <property type="match status" value="2"/>
</dbReference>
<dbReference type="OrthoDB" id="6770063at2759"/>
<sequence>MSSPSTAVLSTPSVEVTAEFTPLLDPFRDPAVQYSVSHPANGAVQAPVSTTHDIEANDAAARTVASKPGDQRMYSDAFVARTVAALLVAVFMGNADASLVMATHTTIASSFGDLQNSSWLFIGFNLAGAATQSLFGKLSDIYGRRPMLLISYGLFAIGWRVTPQVLPSDLAPLRQVATWQSYMNVGATIGRSLGGPIGGLMADTIVPDLPATAREDSTRSHLKSPARIDFLGALLLGASLLSLLLPLELGGQKLSWTDPLIFMMFGVGSVLVVLFASTEARFAKEPIVPLRLFKNSDVVMTCVIYCAQCAAQVGMMFSVPLYFQITQNVSGTEAGAHLFPAVIGNTLGGILAGVWIKRTGRYKALLLVGATSSFASYVLLLLRWHGDTDWWESLYIIPGGFGTGVSLSAAFIALQAVIEPEDKAVASSVLFLALPVGSVLGIALSSAATVSGMRSALLHRLIQLGLKRTNAAEIVEKAASNLSFADAAPPAIAAAIRASYVDGLAYGHVVSLVAVVLAFIAGLCIHERIL</sequence>
<accession>A0A136J8Y1</accession>
<organism evidence="6 7">
    <name type="scientific">Microdochium bolleyi</name>
    <dbReference type="NCBI Taxonomy" id="196109"/>
    <lineage>
        <taxon>Eukaryota</taxon>
        <taxon>Fungi</taxon>
        <taxon>Dikarya</taxon>
        <taxon>Ascomycota</taxon>
        <taxon>Pezizomycotina</taxon>
        <taxon>Sordariomycetes</taxon>
        <taxon>Xylariomycetidae</taxon>
        <taxon>Xylariales</taxon>
        <taxon>Microdochiaceae</taxon>
        <taxon>Microdochium</taxon>
    </lineage>
</organism>
<dbReference type="PANTHER" id="PTHR23501">
    <property type="entry name" value="MAJOR FACILITATOR SUPERFAMILY"/>
    <property type="match status" value="1"/>
</dbReference>
<dbReference type="InterPro" id="IPR020846">
    <property type="entry name" value="MFS_dom"/>
</dbReference>
<evidence type="ECO:0000313" key="7">
    <source>
        <dbReference type="Proteomes" id="UP000070501"/>
    </source>
</evidence>
<protein>
    <submittedName>
        <fullName evidence="6">Major facilitator superfamily domain-containing protein</fullName>
    </submittedName>
</protein>
<dbReference type="PANTHER" id="PTHR23501:SF33">
    <property type="entry name" value="MAJOR FACILITATOR SUPERFAMILY (MFS) PROFILE DOMAIN-CONTAINING PROTEIN"/>
    <property type="match status" value="1"/>
</dbReference>
<comment type="subcellular location">
    <subcellularLocation>
        <location evidence="1">Membrane</location>
        <topology evidence="1">Multi-pass membrane protein</topology>
    </subcellularLocation>
</comment>
<evidence type="ECO:0000259" key="5">
    <source>
        <dbReference type="PROSITE" id="PS50850"/>
    </source>
</evidence>
<evidence type="ECO:0000256" key="2">
    <source>
        <dbReference type="ARBA" id="ARBA00022692"/>
    </source>
</evidence>
<dbReference type="GO" id="GO:0015174">
    <property type="term" value="F:basic amino acid transmembrane transporter activity"/>
    <property type="evidence" value="ECO:0007669"/>
    <property type="project" value="TreeGrafter"/>
</dbReference>
<reference evidence="7" key="1">
    <citation type="submission" date="2016-02" db="EMBL/GenBank/DDBJ databases">
        <title>Draft genome sequence of Microdochium bolleyi, a fungal endophyte of beachgrass.</title>
        <authorList>
            <consortium name="DOE Joint Genome Institute"/>
            <person name="David A.S."/>
            <person name="May G."/>
            <person name="Haridas S."/>
            <person name="Lim J."/>
            <person name="Wang M."/>
            <person name="Labutti K."/>
            <person name="Lipzen A."/>
            <person name="Barry K."/>
            <person name="Grigoriev I.V."/>
        </authorList>
    </citation>
    <scope>NUCLEOTIDE SEQUENCE [LARGE SCALE GENOMIC DNA]</scope>
    <source>
        <strain evidence="7">J235TASD1</strain>
    </source>
</reference>
<dbReference type="InterPro" id="IPR011701">
    <property type="entry name" value="MFS"/>
</dbReference>
<gene>
    <name evidence="6" type="ORF">Micbo1qcDRAFT_223225</name>
</gene>
<dbReference type="InParanoid" id="A0A136J8Y1"/>
<dbReference type="SUPFAM" id="SSF103473">
    <property type="entry name" value="MFS general substrate transporter"/>
    <property type="match status" value="1"/>
</dbReference>
<dbReference type="STRING" id="196109.A0A136J8Y1"/>